<comment type="caution">
    <text evidence="1">The sequence shown here is derived from an EMBL/GenBank/DDBJ whole genome shotgun (WGS) entry which is preliminary data.</text>
</comment>
<dbReference type="AlphaFoldDB" id="A0A9Q1C604"/>
<organism evidence="1 2">
    <name type="scientific">Holothuria leucospilota</name>
    <name type="common">Black long sea cucumber</name>
    <name type="synonym">Mertensiothuria leucospilota</name>
    <dbReference type="NCBI Taxonomy" id="206669"/>
    <lineage>
        <taxon>Eukaryota</taxon>
        <taxon>Metazoa</taxon>
        <taxon>Echinodermata</taxon>
        <taxon>Eleutherozoa</taxon>
        <taxon>Echinozoa</taxon>
        <taxon>Holothuroidea</taxon>
        <taxon>Aspidochirotacea</taxon>
        <taxon>Aspidochirotida</taxon>
        <taxon>Holothuriidae</taxon>
        <taxon>Holothuria</taxon>
    </lineage>
</organism>
<dbReference type="OrthoDB" id="10062692at2759"/>
<dbReference type="Proteomes" id="UP001152320">
    <property type="component" value="Chromosome 7"/>
</dbReference>
<proteinExistence type="predicted"/>
<evidence type="ECO:0000313" key="2">
    <source>
        <dbReference type="Proteomes" id="UP001152320"/>
    </source>
</evidence>
<evidence type="ECO:0000313" key="1">
    <source>
        <dbReference type="EMBL" id="KAJ8038825.1"/>
    </source>
</evidence>
<dbReference type="EMBL" id="JAIZAY010000007">
    <property type="protein sequence ID" value="KAJ8038825.1"/>
    <property type="molecule type" value="Genomic_DNA"/>
</dbReference>
<accession>A0A9Q1C604</accession>
<name>A0A9Q1C604_HOLLE</name>
<gene>
    <name evidence="1" type="ORF">HOLleu_16365</name>
</gene>
<sequence length="54" mass="6368">MDRWVEHYSELYSTENTVSEEVINSIPALPSLHELDEEPTIAELEKSHQWLGKW</sequence>
<reference evidence="1" key="1">
    <citation type="submission" date="2021-10" db="EMBL/GenBank/DDBJ databases">
        <title>Tropical sea cucumber genome reveals ecological adaptation and Cuvierian tubules defense mechanism.</title>
        <authorList>
            <person name="Chen T."/>
        </authorList>
    </citation>
    <scope>NUCLEOTIDE SEQUENCE</scope>
    <source>
        <strain evidence="1">Nanhai2018</strain>
        <tissue evidence="1">Muscle</tissue>
    </source>
</reference>
<keyword evidence="2" id="KW-1185">Reference proteome</keyword>
<protein>
    <submittedName>
        <fullName evidence="1">Uncharacterized protein</fullName>
    </submittedName>
</protein>